<proteinExistence type="predicted"/>
<keyword evidence="1" id="KW-0489">Methyltransferase</keyword>
<reference evidence="1" key="1">
    <citation type="submission" date="2021-01" db="EMBL/GenBank/DDBJ databases">
        <authorList>
            <person name="Sun Q."/>
        </authorList>
    </citation>
    <scope>NUCLEOTIDE SEQUENCE</scope>
    <source>
        <strain evidence="1">YIM B02566</strain>
    </source>
</reference>
<comment type="caution">
    <text evidence="1">The sequence shown here is derived from an EMBL/GenBank/DDBJ whole genome shotgun (WGS) entry which is preliminary data.</text>
</comment>
<protein>
    <submittedName>
        <fullName evidence="1">Class I SAM-dependent methyltransferase</fullName>
    </submittedName>
</protein>
<evidence type="ECO:0000313" key="1">
    <source>
        <dbReference type="EMBL" id="MBK1870042.1"/>
    </source>
</evidence>
<sequence length="238" mass="26289">MTGKDTDQKHWAEIAEEWITWARAPGHDAFWSYAEAFRDFVGTGSGEALDVGCGEGRVSRLIKELGYRVTAADPVAQFIKSAKELDSADHYEVAAAAALPFKDQSFDLAVAYNMLMDVEDVPAAAKEIRRVLKPSGTLVISIVHPFADRGSFAGPEPDAPFVLPGSYFGRERFEGVEERDGLKMHFAGWSQPLEDYMAALSGAGLAVTQIKEPVPQSSRQRWSRIPLFLWLKVRPFPA</sequence>
<dbReference type="Proteomes" id="UP000616151">
    <property type="component" value="Unassembled WGS sequence"/>
</dbReference>
<gene>
    <name evidence="1" type="ORF">JHL16_26995</name>
</gene>
<dbReference type="EMBL" id="JAENHL010000008">
    <property type="protein sequence ID" value="MBK1870042.1"/>
    <property type="molecule type" value="Genomic_DNA"/>
</dbReference>
<organism evidence="1 2">
    <name type="scientific">Taklimakanibacter albus</name>
    <dbReference type="NCBI Taxonomy" id="2800327"/>
    <lineage>
        <taxon>Bacteria</taxon>
        <taxon>Pseudomonadati</taxon>
        <taxon>Pseudomonadota</taxon>
        <taxon>Alphaproteobacteria</taxon>
        <taxon>Hyphomicrobiales</taxon>
        <taxon>Aestuariivirgaceae</taxon>
        <taxon>Taklimakanibacter</taxon>
    </lineage>
</organism>
<keyword evidence="2" id="KW-1185">Reference proteome</keyword>
<evidence type="ECO:0000313" key="2">
    <source>
        <dbReference type="Proteomes" id="UP000616151"/>
    </source>
</evidence>
<accession>A0ACC5RBM4</accession>
<keyword evidence="1" id="KW-0808">Transferase</keyword>
<name>A0ACC5RBM4_9HYPH</name>